<dbReference type="InterPro" id="IPR007197">
    <property type="entry name" value="rSAM"/>
</dbReference>
<dbReference type="GO" id="GO:0003824">
    <property type="term" value="F:catalytic activity"/>
    <property type="evidence" value="ECO:0007669"/>
    <property type="project" value="InterPro"/>
</dbReference>
<evidence type="ECO:0000256" key="6">
    <source>
        <dbReference type="ARBA" id="ARBA00023014"/>
    </source>
</evidence>
<organism evidence="8">
    <name type="scientific">Thermofilum pendens</name>
    <dbReference type="NCBI Taxonomy" id="2269"/>
    <lineage>
        <taxon>Archaea</taxon>
        <taxon>Thermoproteota</taxon>
        <taxon>Thermoprotei</taxon>
        <taxon>Thermofilales</taxon>
        <taxon>Thermofilaceae</taxon>
        <taxon>Thermofilum</taxon>
    </lineage>
</organism>
<dbReference type="InterPro" id="IPR034457">
    <property type="entry name" value="Organic_radical-activating"/>
</dbReference>
<dbReference type="GO" id="GO:0046872">
    <property type="term" value="F:metal ion binding"/>
    <property type="evidence" value="ECO:0007669"/>
    <property type="project" value="UniProtKB-KW"/>
</dbReference>
<keyword evidence="5" id="KW-0408">Iron</keyword>
<sequence length="277" mass="30399">MSGRAPAEHLLWIGGWKEVSLVDVLENVSFTLWTAFCNLSCPWCANFKLAKGKDRRLVSVEEIAAAVRETAAVVDYFHVTGGEPTLQYRPLTRLLKLVRETTGLKLSFDTNAMLPQALKHILSEVSVDHVAVDVKAPLENPLKYAAAAGVSAKNGEKVVEMVEEGLLSLSGRVPFLELRTTVVPSLLDEEDVQIIATEIAQMGLKAERLVYVVQQFIPYPDVPAEYRSLPATPTHKLERAASTAAQILNGVAEVWVRTLEQGSKRVSRPASSAREGR</sequence>
<dbReference type="CDD" id="cd01335">
    <property type="entry name" value="Radical_SAM"/>
    <property type="match status" value="1"/>
</dbReference>
<dbReference type="SUPFAM" id="SSF102114">
    <property type="entry name" value="Radical SAM enzymes"/>
    <property type="match status" value="1"/>
</dbReference>
<accession>A0A7C4D4X0</accession>
<evidence type="ECO:0000256" key="3">
    <source>
        <dbReference type="ARBA" id="ARBA00022691"/>
    </source>
</evidence>
<dbReference type="NCBIfam" id="TIGR02495">
    <property type="entry name" value="NrdG2"/>
    <property type="match status" value="1"/>
</dbReference>
<keyword evidence="6" id="KW-0411">Iron-sulfur</keyword>
<dbReference type="InterPro" id="IPR058240">
    <property type="entry name" value="rSAM_sf"/>
</dbReference>
<gene>
    <name evidence="8" type="ORF">ENU21_03255</name>
</gene>
<dbReference type="InterPro" id="IPR012840">
    <property type="entry name" value="NrdG2"/>
</dbReference>
<dbReference type="SFLD" id="SFLDG01094">
    <property type="entry name" value="Uncharacterised_Radical_SAM_Su"/>
    <property type="match status" value="1"/>
</dbReference>
<feature type="domain" description="Radical SAM core" evidence="7">
    <location>
        <begin position="20"/>
        <end position="257"/>
    </location>
</feature>
<keyword evidence="3" id="KW-0949">S-adenosyl-L-methionine</keyword>
<dbReference type="PANTHER" id="PTHR30352">
    <property type="entry name" value="PYRUVATE FORMATE-LYASE-ACTIVATING ENZYME"/>
    <property type="match status" value="1"/>
</dbReference>
<protein>
    <submittedName>
        <fullName evidence="8">Anaerobic ribonucleoside-triphosphate reductase activating protein</fullName>
    </submittedName>
</protein>
<dbReference type="PROSITE" id="PS51918">
    <property type="entry name" value="RADICAL_SAM"/>
    <property type="match status" value="1"/>
</dbReference>
<dbReference type="AlphaFoldDB" id="A0A7C4D4X0"/>
<evidence type="ECO:0000256" key="1">
    <source>
        <dbReference type="ARBA" id="ARBA00001966"/>
    </source>
</evidence>
<comment type="cofactor">
    <cofactor evidence="1">
        <name>[4Fe-4S] cluster</name>
        <dbReference type="ChEBI" id="CHEBI:49883"/>
    </cofactor>
</comment>
<dbReference type="Gene3D" id="3.20.20.70">
    <property type="entry name" value="Aldolase class I"/>
    <property type="match status" value="1"/>
</dbReference>
<name>A0A7C4D4X0_THEPE</name>
<dbReference type="SFLD" id="SFLDS00029">
    <property type="entry name" value="Radical_SAM"/>
    <property type="match status" value="1"/>
</dbReference>
<keyword evidence="4" id="KW-0479">Metal-binding</keyword>
<dbReference type="InterPro" id="IPR013785">
    <property type="entry name" value="Aldolase_TIM"/>
</dbReference>
<evidence type="ECO:0000256" key="2">
    <source>
        <dbReference type="ARBA" id="ARBA00022485"/>
    </source>
</evidence>
<dbReference type="Pfam" id="PF04055">
    <property type="entry name" value="Radical_SAM"/>
    <property type="match status" value="1"/>
</dbReference>
<comment type="caution">
    <text evidence="8">The sequence shown here is derived from an EMBL/GenBank/DDBJ whole genome shotgun (WGS) entry which is preliminary data.</text>
</comment>
<dbReference type="PANTHER" id="PTHR30352:SF5">
    <property type="entry name" value="PYRUVATE FORMATE-LYASE 1-ACTIVATING ENZYME"/>
    <property type="match status" value="1"/>
</dbReference>
<evidence type="ECO:0000256" key="4">
    <source>
        <dbReference type="ARBA" id="ARBA00022723"/>
    </source>
</evidence>
<dbReference type="EMBL" id="DTBQ01000089">
    <property type="protein sequence ID" value="HGM46758.1"/>
    <property type="molecule type" value="Genomic_DNA"/>
</dbReference>
<evidence type="ECO:0000256" key="5">
    <source>
        <dbReference type="ARBA" id="ARBA00023004"/>
    </source>
</evidence>
<keyword evidence="2" id="KW-0004">4Fe-4S</keyword>
<proteinExistence type="predicted"/>
<dbReference type="GO" id="GO:0051539">
    <property type="term" value="F:4 iron, 4 sulfur cluster binding"/>
    <property type="evidence" value="ECO:0007669"/>
    <property type="project" value="UniProtKB-KW"/>
</dbReference>
<evidence type="ECO:0000259" key="7">
    <source>
        <dbReference type="PROSITE" id="PS51918"/>
    </source>
</evidence>
<reference evidence="8" key="1">
    <citation type="journal article" date="2020" name="mSystems">
        <title>Genome- and Community-Level Interaction Insights into Carbon Utilization and Element Cycling Functions of Hydrothermarchaeota in Hydrothermal Sediment.</title>
        <authorList>
            <person name="Zhou Z."/>
            <person name="Liu Y."/>
            <person name="Xu W."/>
            <person name="Pan J."/>
            <person name="Luo Z.H."/>
            <person name="Li M."/>
        </authorList>
    </citation>
    <scope>NUCLEOTIDE SEQUENCE</scope>
    <source>
        <strain evidence="8">SpSt-649</strain>
    </source>
</reference>
<evidence type="ECO:0000313" key="8">
    <source>
        <dbReference type="EMBL" id="HGM46758.1"/>
    </source>
</evidence>